<dbReference type="Pfam" id="PF21078">
    <property type="entry name" value="GDH_HM3"/>
    <property type="match status" value="1"/>
</dbReference>
<gene>
    <name evidence="7" type="ORF">EDD55_101158</name>
</gene>
<dbReference type="Pfam" id="PF21073">
    <property type="entry name" value="GDH_HM1"/>
    <property type="match status" value="1"/>
</dbReference>
<evidence type="ECO:0000256" key="1">
    <source>
        <dbReference type="ARBA" id="ARBA00023002"/>
    </source>
</evidence>
<protein>
    <submittedName>
        <fullName evidence="7">Glutamate dehydrogenase (NAD)</fullName>
    </submittedName>
</protein>
<dbReference type="Pfam" id="PF21079">
    <property type="entry name" value="GDH_HM2"/>
    <property type="match status" value="1"/>
</dbReference>
<evidence type="ECO:0000259" key="2">
    <source>
        <dbReference type="Pfam" id="PF05088"/>
    </source>
</evidence>
<name>A0A4R3JFE3_9PROT</name>
<evidence type="ECO:0000259" key="6">
    <source>
        <dbReference type="Pfam" id="PF21077"/>
    </source>
</evidence>
<reference evidence="7 8" key="1">
    <citation type="submission" date="2019-03" db="EMBL/GenBank/DDBJ databases">
        <title>Genomic Encyclopedia of Type Strains, Phase IV (KMG-IV): sequencing the most valuable type-strain genomes for metagenomic binning, comparative biology and taxonomic classification.</title>
        <authorList>
            <person name="Goeker M."/>
        </authorList>
    </citation>
    <scope>NUCLEOTIDE SEQUENCE [LARGE SCALE GENOMIC DNA]</scope>
    <source>
        <strain evidence="7 8">DSM 101688</strain>
    </source>
</reference>
<evidence type="ECO:0000259" key="4">
    <source>
        <dbReference type="Pfam" id="PF21075"/>
    </source>
</evidence>
<dbReference type="Pfam" id="PF21075">
    <property type="entry name" value="GDH_ACT1"/>
    <property type="match status" value="1"/>
</dbReference>
<proteinExistence type="predicted"/>
<dbReference type="Pfam" id="PF21077">
    <property type="entry name" value="GDH_ACT3"/>
    <property type="match status" value="1"/>
</dbReference>
<dbReference type="InterPro" id="IPR049062">
    <property type="entry name" value="NAD_Glu_DH_ACT2"/>
</dbReference>
<dbReference type="GO" id="GO:0004069">
    <property type="term" value="F:L-aspartate:2-oxoglutarate aminotransferase activity"/>
    <property type="evidence" value="ECO:0007669"/>
    <property type="project" value="InterPro"/>
</dbReference>
<dbReference type="Pfam" id="PF05088">
    <property type="entry name" value="Bac_GDH_CD"/>
    <property type="match status" value="1"/>
</dbReference>
<feature type="domain" description="NAD-glutamate dehydrogenase ACT3" evidence="6">
    <location>
        <begin position="555"/>
        <end position="633"/>
    </location>
</feature>
<feature type="domain" description="NAD-specific glutamate dehydrogenase C-terminal" evidence="3">
    <location>
        <begin position="1281"/>
        <end position="1616"/>
    </location>
</feature>
<comment type="caution">
    <text evidence="7">The sequence shown here is derived from an EMBL/GenBank/DDBJ whole genome shotgun (WGS) entry which is preliminary data.</text>
</comment>
<dbReference type="InterPro" id="IPR007780">
    <property type="entry name" value="NAD_Glu_DH_bac"/>
</dbReference>
<dbReference type="SUPFAM" id="SSF51735">
    <property type="entry name" value="NAD(P)-binding Rossmann-fold domains"/>
    <property type="match status" value="1"/>
</dbReference>
<feature type="domain" description="NAD-glutamate dehydrogenase N-terminal ACT1" evidence="4">
    <location>
        <begin position="34"/>
        <end position="175"/>
    </location>
</feature>
<dbReference type="SUPFAM" id="SSF53223">
    <property type="entry name" value="Aminoacid dehydrogenase-like, N-terminal domain"/>
    <property type="match status" value="1"/>
</dbReference>
<dbReference type="PANTHER" id="PTHR43403:SF1">
    <property type="entry name" value="NAD-SPECIFIC GLUTAMATE DEHYDROGENASE"/>
    <property type="match status" value="1"/>
</dbReference>
<accession>A0A4R3JFE3</accession>
<dbReference type="InterPro" id="IPR049056">
    <property type="entry name" value="NAD_Glu_DH_HM3"/>
</dbReference>
<dbReference type="RefSeq" id="WP_132937573.1">
    <property type="nucleotide sequence ID" value="NZ_CP119676.1"/>
</dbReference>
<dbReference type="InterPro" id="IPR049064">
    <property type="entry name" value="NAD_Glu_DH_ACT3"/>
</dbReference>
<dbReference type="PANTHER" id="PTHR43403">
    <property type="entry name" value="NAD-SPECIFIC GLUTAMATE DEHYDROGENASE"/>
    <property type="match status" value="1"/>
</dbReference>
<sequence>MNAELERKAARIGEAVTIARKGLKGDAGDLAERFLRGYYAHVPPEDVIAFRPERLAGAAGAHRAMGSVRQRGKPKIRVYNPSVSQHGWRISHTVIEIVTDDMPFLVDSVTSELNRRGLNVLLTLHPILRVRRDARGRMLDVLDTGVLGADDGVFNESFMHMQIAAIPKTLFREIERAIADVIGDVVAAVEGWQPMRLRLGELIDELESLPIGVSLDEISEVRDFLRWLYEDHFTFLGYREYTFSGTDDTAKVSINKGSGLGVLRNPDKIVFQELHELASLPPEVHDFVHRPDLLMVNKTNTLSTVHRPVHMDSVGIKRLDAQGKVVGERVFVGLFTASAYTRSLRDIPLLRRKMSRTFDRAGLPASSHDGKALLNILETYPRDELFQISEDTLLDIALGILHLQDRQRVALFLRKDDFERFISCLIYIPRDRYTTDLRMRMQAVLEDAFAGKVTSHSAQLGSTALARLHVIVETTPGAIPEFNVDVLEKKLIDTARSWSDSMLNVLIGCCDEQEGTRLFHRYQKAFPAGYRERYDVADSLEDILHVEETSQENRLNMNLYQDGDGADGRFRFKVYHPDQPLPLSDVLPILERLGLRVVDEIPYRVRPGNKDENGAPETVVMIHDFGLEAHGGAGVLKDVRQPFHDAFRRVWEGDMESDGFNALILKTGMSWRQVTFLRAMAKYLRQTGITFSQEYMERTLVNNSDIAVHIVAMFEARFKPQKAKDALARANRHGGQIRANILGTLELVSSADEDRILRRYVNLVDAMVRTNYFQIDADREARPYMSFKFSSADLEELPLPRPFREIFVYSPRVEGVHLRFGLVARGGLRWSDRREDFRTEVLGLVKAQQVKNAVIVPVGSKGGFFVKRPPVSGDREAQLAEGIACYKTFIRGLLDLTDNLDRQGKIIPPTQMMRYDGDDPYLVVAADKGTATFSDIANGVSEEYGFWLGDAFASGGSQGYDHKKMGITARGGWESVKRHFREMGIDCQKQAFTAIGVGDMSGDVFGNGMLLSPYTRLQAAFNHMHIFIDPNPDPKASFKERKRLFALARSGWSDYKTAAISGGGGIFERRAKSIQLSPEMKKMFAVTADKVTPNELIKMILRLDVDLLWFGGIGTYVKAGRESHADTGDRGNDAIRVDATEVRARIVGEGANLGLTQNARVEYALNGGRLNADSIDNSAGVDCSDHEVNIKILLDRVVADGKLSKKARNALLAKMTDEVGALVLRDNYLQTQAITLVQTQGTEILDHQMRLMRMLEKAGRLNRTVEYLPDDETLNERALVGKGLTRPEVSVLMSYSKIWLYDELLASDVPEDKYLADDLVRYFPTPLQGAYANDIAKHRLRREIIATRVTNSMINRVGGTFVTQLMEKTGMPAADIARAYAITREVFALREIWEKIETLDNKVPAHTQTSMLQDINRLTDRVTLWFLRHGVHPLDIAHYVDQFSRGTATLKKGLAGVLPQTYFDDLHKRAQVYIGDGVPKDLALTVAGLVNMVGAPDVVRLAEAHKIDVCKMAKLFYKVGARFRLGRLRAACESLESQSHWQKLAIAALLEELYAHQVALASQVLAMGGADLSKALEIWSVKNKVAIDRTEQLLSELWAGDVNDVSMVAVASRSLRALAESVPA</sequence>
<dbReference type="GO" id="GO:0004352">
    <property type="term" value="F:glutamate dehydrogenase (NAD+) activity"/>
    <property type="evidence" value="ECO:0007669"/>
    <property type="project" value="InterPro"/>
</dbReference>
<dbReference type="InterPro" id="IPR028971">
    <property type="entry name" value="NAD-GDH_cat"/>
</dbReference>
<organism evidence="7 8">
    <name type="scientific">Varunaivibrio sulfuroxidans</name>
    <dbReference type="NCBI Taxonomy" id="1773489"/>
    <lineage>
        <taxon>Bacteria</taxon>
        <taxon>Pseudomonadati</taxon>
        <taxon>Pseudomonadota</taxon>
        <taxon>Alphaproteobacteria</taxon>
        <taxon>Rhodospirillales</taxon>
        <taxon>Magnetovibrionaceae</taxon>
        <taxon>Varunaivibrio</taxon>
    </lineage>
</organism>
<keyword evidence="1" id="KW-0560">Oxidoreductase</keyword>
<dbReference type="OrthoDB" id="9758052at2"/>
<dbReference type="InterPro" id="IPR049059">
    <property type="entry name" value="NAD_Glu_DH_HM1"/>
</dbReference>
<dbReference type="InterPro" id="IPR049058">
    <property type="entry name" value="NAD_Glu_DH_HM2"/>
</dbReference>
<evidence type="ECO:0000313" key="7">
    <source>
        <dbReference type="EMBL" id="TCS64828.1"/>
    </source>
</evidence>
<dbReference type="Gene3D" id="3.40.50.720">
    <property type="entry name" value="NAD(P)-binding Rossmann-like Domain"/>
    <property type="match status" value="1"/>
</dbReference>
<keyword evidence="8" id="KW-1185">Reference proteome</keyword>
<dbReference type="Pfam" id="PF21076">
    <property type="entry name" value="GDH_ACT2"/>
    <property type="match status" value="1"/>
</dbReference>
<dbReference type="InterPro" id="IPR048381">
    <property type="entry name" value="GDH_C"/>
</dbReference>
<dbReference type="EMBL" id="SLZW01000001">
    <property type="protein sequence ID" value="TCS64828.1"/>
    <property type="molecule type" value="Genomic_DNA"/>
</dbReference>
<evidence type="ECO:0000259" key="5">
    <source>
        <dbReference type="Pfam" id="PF21076"/>
    </source>
</evidence>
<dbReference type="InterPro" id="IPR024727">
    <property type="entry name" value="NAD_Glu_DH_N_ACT1"/>
</dbReference>
<dbReference type="GO" id="GO:0006538">
    <property type="term" value="P:L-glutamate catabolic process"/>
    <property type="evidence" value="ECO:0007669"/>
    <property type="project" value="InterPro"/>
</dbReference>
<dbReference type="Proteomes" id="UP000295304">
    <property type="component" value="Unassembled WGS sequence"/>
</dbReference>
<feature type="domain" description="NAD-glutamate dehydrogenase catalytic" evidence="2">
    <location>
        <begin position="741"/>
        <end position="1235"/>
    </location>
</feature>
<dbReference type="Pfam" id="PF21074">
    <property type="entry name" value="GDH_C"/>
    <property type="match status" value="1"/>
</dbReference>
<dbReference type="InterPro" id="IPR036291">
    <property type="entry name" value="NAD(P)-bd_dom_sf"/>
</dbReference>
<dbReference type="InterPro" id="IPR046346">
    <property type="entry name" value="Aminoacid_DH-like_N_sf"/>
</dbReference>
<feature type="domain" description="NAD-glutamate dehydrogenase ACT2" evidence="5">
    <location>
        <begin position="411"/>
        <end position="499"/>
    </location>
</feature>
<dbReference type="PIRSF" id="PIRSF036761">
    <property type="entry name" value="GDH_Mll4104"/>
    <property type="match status" value="1"/>
</dbReference>
<evidence type="ECO:0000259" key="3">
    <source>
        <dbReference type="Pfam" id="PF21074"/>
    </source>
</evidence>
<evidence type="ECO:0000313" key="8">
    <source>
        <dbReference type="Proteomes" id="UP000295304"/>
    </source>
</evidence>